<dbReference type="OrthoDB" id="9791973at2"/>
<evidence type="ECO:0000313" key="5">
    <source>
        <dbReference type="EMBL" id="TQV81132.1"/>
    </source>
</evidence>
<dbReference type="InterPro" id="IPR037233">
    <property type="entry name" value="CcmK-like_sf"/>
</dbReference>
<comment type="similarity">
    <text evidence="3">Belongs to the bacterial microcompartments protein family.</text>
</comment>
<comment type="subcellular location">
    <subcellularLocation>
        <location evidence="1">Bacterial microcompartment</location>
    </subcellularLocation>
</comment>
<organism evidence="5 6">
    <name type="scientific">Exilibacterium tricleocarpae</name>
    <dbReference type="NCBI Taxonomy" id="2591008"/>
    <lineage>
        <taxon>Bacteria</taxon>
        <taxon>Pseudomonadati</taxon>
        <taxon>Pseudomonadota</taxon>
        <taxon>Gammaproteobacteria</taxon>
        <taxon>Cellvibrionales</taxon>
        <taxon>Cellvibrionaceae</taxon>
        <taxon>Exilibacterium</taxon>
    </lineage>
</organism>
<name>A0A545TV89_9GAMM</name>
<dbReference type="SMART" id="SM00877">
    <property type="entry name" value="BMC"/>
    <property type="match status" value="2"/>
</dbReference>
<evidence type="ECO:0000256" key="3">
    <source>
        <dbReference type="PROSITE-ProRule" id="PRU01278"/>
    </source>
</evidence>
<keyword evidence="2" id="KW-1283">Bacterial microcompartment</keyword>
<dbReference type="CDD" id="cd07054">
    <property type="entry name" value="BMC_PduT_repeat2"/>
    <property type="match status" value="1"/>
</dbReference>
<evidence type="ECO:0000256" key="2">
    <source>
        <dbReference type="ARBA" id="ARBA00024446"/>
    </source>
</evidence>
<dbReference type="Gene3D" id="3.30.70.1710">
    <property type="match status" value="2"/>
</dbReference>
<dbReference type="PIRSF" id="PIRSF034834">
    <property type="entry name" value="PduT"/>
    <property type="match status" value="1"/>
</dbReference>
<dbReference type="CDD" id="cd07053">
    <property type="entry name" value="BMC_PduT_repeat1"/>
    <property type="match status" value="1"/>
</dbReference>
<sequence>MMNDNSAIGMIELNSIAKGYAVGDAMLKAANIDILFNRTICPGKFMVMVAGDVAAVEAAMDAGLALGSETIVDELIIPNVHRSVFAAISGTRVIEHTAALGIIETFSVASIIEAADAAVKAADVELIDVHLAMAIGGKGYVTITGDVAAVNAAVEAGTAHIRDKGVLVDKVVIPQPREEILRDRV</sequence>
<dbReference type="GO" id="GO:0031469">
    <property type="term" value="C:bacterial microcompartment"/>
    <property type="evidence" value="ECO:0007669"/>
    <property type="project" value="UniProtKB-SubCell"/>
</dbReference>
<proteinExistence type="inferred from homology"/>
<evidence type="ECO:0000313" key="6">
    <source>
        <dbReference type="Proteomes" id="UP000319732"/>
    </source>
</evidence>
<protein>
    <submittedName>
        <fullName evidence="5">BMC domain-containing protein</fullName>
    </submittedName>
</protein>
<reference evidence="5 6" key="1">
    <citation type="submission" date="2019-06" db="EMBL/GenBank/DDBJ databases">
        <title>Whole genome sequence for Cellvibrionaceae sp. R142.</title>
        <authorList>
            <person name="Wang G."/>
        </authorList>
    </citation>
    <scope>NUCLEOTIDE SEQUENCE [LARGE SCALE GENOMIC DNA]</scope>
    <source>
        <strain evidence="5 6">R142</strain>
    </source>
</reference>
<dbReference type="PANTHER" id="PTHR33941:SF11">
    <property type="entry name" value="BACTERIAL MICROCOMPARTMENT SHELL PROTEIN PDUJ"/>
    <property type="match status" value="1"/>
</dbReference>
<keyword evidence="6" id="KW-1185">Reference proteome</keyword>
<dbReference type="EMBL" id="VHSG01000008">
    <property type="protein sequence ID" value="TQV81132.1"/>
    <property type="molecule type" value="Genomic_DNA"/>
</dbReference>
<accession>A0A545TV89</accession>
<dbReference type="InterPro" id="IPR044872">
    <property type="entry name" value="CcmK/CsoS1_BMC"/>
</dbReference>
<feature type="domain" description="BMC" evidence="4">
    <location>
        <begin position="99"/>
        <end position="185"/>
    </location>
</feature>
<evidence type="ECO:0000259" key="4">
    <source>
        <dbReference type="PROSITE" id="PS51930"/>
    </source>
</evidence>
<dbReference type="SUPFAM" id="SSF143414">
    <property type="entry name" value="CcmK-like"/>
    <property type="match status" value="2"/>
</dbReference>
<dbReference type="InterPro" id="IPR050575">
    <property type="entry name" value="BMC_shell"/>
</dbReference>
<evidence type="ECO:0000256" key="1">
    <source>
        <dbReference type="ARBA" id="ARBA00024322"/>
    </source>
</evidence>
<gene>
    <name evidence="5" type="ORF">FKG94_08455</name>
</gene>
<comment type="caution">
    <text evidence="5">The sequence shown here is derived from an EMBL/GenBank/DDBJ whole genome shotgun (WGS) entry which is preliminary data.</text>
</comment>
<feature type="domain" description="BMC" evidence="4">
    <location>
        <begin position="7"/>
        <end position="89"/>
    </location>
</feature>
<dbReference type="Proteomes" id="UP000319732">
    <property type="component" value="Unassembled WGS sequence"/>
</dbReference>
<dbReference type="AlphaFoldDB" id="A0A545TV89"/>
<dbReference type="InterPro" id="IPR011238">
    <property type="entry name" value="Micro_shell_prot_PduT"/>
</dbReference>
<dbReference type="PROSITE" id="PS51930">
    <property type="entry name" value="BMC_2"/>
    <property type="match status" value="2"/>
</dbReference>
<dbReference type="PANTHER" id="PTHR33941">
    <property type="entry name" value="PROPANEDIOL UTILIZATION PROTEIN PDUA"/>
    <property type="match status" value="1"/>
</dbReference>
<dbReference type="Pfam" id="PF00936">
    <property type="entry name" value="BMC"/>
    <property type="match status" value="2"/>
</dbReference>
<dbReference type="InterPro" id="IPR000249">
    <property type="entry name" value="BMC_dom"/>
</dbReference>